<protein>
    <submittedName>
        <fullName evidence="3">Transposase</fullName>
    </submittedName>
</protein>
<dbReference type="GO" id="GO:0006313">
    <property type="term" value="P:DNA transposition"/>
    <property type="evidence" value="ECO:0007669"/>
    <property type="project" value="InterPro"/>
</dbReference>
<dbReference type="Pfam" id="PF02371">
    <property type="entry name" value="Transposase_20"/>
    <property type="match status" value="1"/>
</dbReference>
<dbReference type="Proteomes" id="UP000252517">
    <property type="component" value="Unassembled WGS sequence"/>
</dbReference>
<comment type="caution">
    <text evidence="3">The sequence shown here is derived from an EMBL/GenBank/DDBJ whole genome shotgun (WGS) entry which is preliminary data.</text>
</comment>
<dbReference type="InterPro" id="IPR047650">
    <property type="entry name" value="Transpos_IS110"/>
</dbReference>
<reference evidence="3 4" key="1">
    <citation type="submission" date="2014-07" db="EMBL/GenBank/DDBJ databases">
        <title>Draft genome sequence of Thalassospira profundimaris S25-3-2.</title>
        <authorList>
            <person name="Lai Q."/>
            <person name="Shao Z."/>
        </authorList>
    </citation>
    <scope>NUCLEOTIDE SEQUENCE [LARGE SCALE GENOMIC DNA]</scope>
    <source>
        <strain evidence="3 4">S25-3-2</strain>
    </source>
</reference>
<dbReference type="PANTHER" id="PTHR33055">
    <property type="entry name" value="TRANSPOSASE FOR INSERTION SEQUENCE ELEMENT IS1111A"/>
    <property type="match status" value="1"/>
</dbReference>
<feature type="domain" description="Transposase IS110-like N-terminal" evidence="1">
    <location>
        <begin position="6"/>
        <end position="145"/>
    </location>
</feature>
<dbReference type="InterPro" id="IPR002525">
    <property type="entry name" value="Transp_IS110-like_N"/>
</dbReference>
<dbReference type="GO" id="GO:0003677">
    <property type="term" value="F:DNA binding"/>
    <property type="evidence" value="ECO:0007669"/>
    <property type="project" value="InterPro"/>
</dbReference>
<dbReference type="EMBL" id="JPWH01000070">
    <property type="protein sequence ID" value="RCK37743.1"/>
    <property type="molecule type" value="Genomic_DNA"/>
</dbReference>
<organism evidence="3 4">
    <name type="scientific">Thalassospira profundimaris</name>
    <dbReference type="NCBI Taxonomy" id="502049"/>
    <lineage>
        <taxon>Bacteria</taxon>
        <taxon>Pseudomonadati</taxon>
        <taxon>Pseudomonadota</taxon>
        <taxon>Alphaproteobacteria</taxon>
        <taxon>Rhodospirillales</taxon>
        <taxon>Thalassospiraceae</taxon>
        <taxon>Thalassospira</taxon>
    </lineage>
</organism>
<name>A0A367W8K2_9PROT</name>
<dbReference type="RefSeq" id="WP_114090866.1">
    <property type="nucleotide sequence ID" value="NZ_JPWH01000070.1"/>
</dbReference>
<dbReference type="GO" id="GO:0004803">
    <property type="term" value="F:transposase activity"/>
    <property type="evidence" value="ECO:0007669"/>
    <property type="project" value="InterPro"/>
</dbReference>
<dbReference type="OrthoDB" id="5289737at2"/>
<accession>A0A367W8K2</accession>
<dbReference type="PANTHER" id="PTHR33055:SF3">
    <property type="entry name" value="PUTATIVE TRANSPOSASE FOR IS117-RELATED"/>
    <property type="match status" value="1"/>
</dbReference>
<dbReference type="InterPro" id="IPR003346">
    <property type="entry name" value="Transposase_20"/>
</dbReference>
<sequence length="341" mass="37913">MKVSTLGLDLAKNVFQIHGVDDKGNVTVRRQLRRQQMFSFFSDLPPCLIGLEACGTAHYWARELEARGHDVRIIPPSYVKPYVRRGKNDAADAEAICEAVGRPSMRFVPVKSEDQQAALMQHKARELLMRQQNMLVNALRSHMAEMGLIAAQGRERLDRIVDVIMEDEDESLPALARASLRPLVAMLQANEAAIDDIDRAIKAAHKENEVSQRLASIPGVGVLTASAIAATVPDPSFFKSGREFAAWLGLVPRQNSSGGKERLGRISKQGNRYIRKLLVIGATSMLNVVRRQSSRQADWAKRLLERKPTRLVTIAMANKAARIAWALMTKKEIYRATTIAA</sequence>
<dbReference type="AlphaFoldDB" id="A0A367W8K2"/>
<evidence type="ECO:0000313" key="4">
    <source>
        <dbReference type="Proteomes" id="UP000252517"/>
    </source>
</evidence>
<dbReference type="Pfam" id="PF01548">
    <property type="entry name" value="DEDD_Tnp_IS110"/>
    <property type="match status" value="1"/>
</dbReference>
<gene>
    <name evidence="3" type="ORF">TH25_25615</name>
</gene>
<dbReference type="STRING" id="502049.TH15_22220"/>
<evidence type="ECO:0000259" key="2">
    <source>
        <dbReference type="Pfam" id="PF02371"/>
    </source>
</evidence>
<evidence type="ECO:0000313" key="3">
    <source>
        <dbReference type="EMBL" id="RCK37743.1"/>
    </source>
</evidence>
<evidence type="ECO:0000259" key="1">
    <source>
        <dbReference type="Pfam" id="PF01548"/>
    </source>
</evidence>
<feature type="domain" description="Transposase IS116/IS110/IS902 C-terminal" evidence="2">
    <location>
        <begin position="212"/>
        <end position="288"/>
    </location>
</feature>
<proteinExistence type="predicted"/>
<dbReference type="NCBIfam" id="NF033542">
    <property type="entry name" value="transpos_IS110"/>
    <property type="match status" value="1"/>
</dbReference>